<organism evidence="1 2">
    <name type="scientific">Bauhinia variegata</name>
    <name type="common">Purple orchid tree</name>
    <name type="synonym">Phanera variegata</name>
    <dbReference type="NCBI Taxonomy" id="167791"/>
    <lineage>
        <taxon>Eukaryota</taxon>
        <taxon>Viridiplantae</taxon>
        <taxon>Streptophyta</taxon>
        <taxon>Embryophyta</taxon>
        <taxon>Tracheophyta</taxon>
        <taxon>Spermatophyta</taxon>
        <taxon>Magnoliopsida</taxon>
        <taxon>eudicotyledons</taxon>
        <taxon>Gunneridae</taxon>
        <taxon>Pentapetalae</taxon>
        <taxon>rosids</taxon>
        <taxon>fabids</taxon>
        <taxon>Fabales</taxon>
        <taxon>Fabaceae</taxon>
        <taxon>Cercidoideae</taxon>
        <taxon>Cercideae</taxon>
        <taxon>Bauhiniinae</taxon>
        <taxon>Bauhinia</taxon>
    </lineage>
</organism>
<accession>A0ACB9LZP0</accession>
<protein>
    <submittedName>
        <fullName evidence="1">Uncharacterized protein</fullName>
    </submittedName>
</protein>
<gene>
    <name evidence="1" type="ORF">L6164_024828</name>
</gene>
<dbReference type="Proteomes" id="UP000828941">
    <property type="component" value="Chromosome 10"/>
</dbReference>
<evidence type="ECO:0000313" key="1">
    <source>
        <dbReference type="EMBL" id="KAI4316899.1"/>
    </source>
</evidence>
<comment type="caution">
    <text evidence="1">The sequence shown here is derived from an EMBL/GenBank/DDBJ whole genome shotgun (WGS) entry which is preliminary data.</text>
</comment>
<dbReference type="EMBL" id="CM039435">
    <property type="protein sequence ID" value="KAI4316899.1"/>
    <property type="molecule type" value="Genomic_DNA"/>
</dbReference>
<sequence>MAKPIIIYSMTTVVVALVVFAIAITIARKASPTHAGSGSGRGGGGGNGDDSGDGNGGVGADNASSGGKWQLVQQNIGVVAMHMQLMHNDRVVIFDRTDFGRSNLTMPDGRCRTNPYEMVVKVDCTAHSVEYDVESNTIRALFVQTDVWCSSGSVAPDGRLIQTGGYNDGERTLRIFNPCSTCDWQELGPGLAARRWYASNHILPDGRQIIIGGKGQFNYEFIPKDTTDADKTTLKLPFLQETNDPGDVMNNLYPFVFLNVDGNLFIFANNKSILFDYNNNRVARTYPEIPGGDPRCYPSTGSAVLLPLNLQAPSVEAEVLVCGGAPRGSFELTIKGKFLGALDTCGRIKITDPKPQWVMETMPGRRVMSDMVILPNGDVLIINGAADGTAGWEAGGNPVLNPLLYKTNSPAQSRFVLQNPSSIPRMYHSTAVLLRDGRVLVGGSNPHVFYNFTNVLFPTELRLEIFSPSYLEPQFSSFRPKIIAPPSQTLLKYNQQFPLQFQVTAKLDQQLVSVTLVSPPFNTHSFSMNQRLLVLPADKLTNLEKSTYQVEVTTPKSAILAPPGFYILFVVLQDIPSEGIWVQIL</sequence>
<evidence type="ECO:0000313" key="2">
    <source>
        <dbReference type="Proteomes" id="UP000828941"/>
    </source>
</evidence>
<proteinExistence type="predicted"/>
<name>A0ACB9LZP0_BAUVA</name>
<reference evidence="1 2" key="1">
    <citation type="journal article" date="2022" name="DNA Res.">
        <title>Chromosomal-level genome assembly of the orchid tree Bauhinia variegata (Leguminosae; Cercidoideae) supports the allotetraploid origin hypothesis of Bauhinia.</title>
        <authorList>
            <person name="Zhong Y."/>
            <person name="Chen Y."/>
            <person name="Zheng D."/>
            <person name="Pang J."/>
            <person name="Liu Y."/>
            <person name="Luo S."/>
            <person name="Meng S."/>
            <person name="Qian L."/>
            <person name="Wei D."/>
            <person name="Dai S."/>
            <person name="Zhou R."/>
        </authorList>
    </citation>
    <scope>NUCLEOTIDE SEQUENCE [LARGE SCALE GENOMIC DNA]</scope>
    <source>
        <strain evidence="1">BV-YZ2020</strain>
    </source>
</reference>
<keyword evidence="2" id="KW-1185">Reference proteome</keyword>